<evidence type="ECO:0000313" key="3">
    <source>
        <dbReference type="EMBL" id="MBP2363278.1"/>
    </source>
</evidence>
<dbReference type="EMBL" id="JAGINS010000001">
    <property type="protein sequence ID" value="MBP2363278.1"/>
    <property type="molecule type" value="Genomic_DNA"/>
</dbReference>
<sequence>MRVVDDLERKGLTTRKSVPGDRRARAVEISPRGLDLFQSAHIAAEPLAGRLVAGLEPANPNC</sequence>
<proteinExistence type="predicted"/>
<comment type="caution">
    <text evidence="3">The sequence shown here is derived from an EMBL/GenBank/DDBJ whole genome shotgun (WGS) entry which is preliminary data.</text>
</comment>
<dbReference type="PROSITE" id="PS50995">
    <property type="entry name" value="HTH_MARR_2"/>
    <property type="match status" value="1"/>
</dbReference>
<name>A0ABS4VHP8_9ACTN</name>
<dbReference type="InterPro" id="IPR036388">
    <property type="entry name" value="WH-like_DNA-bd_sf"/>
</dbReference>
<keyword evidence="3" id="KW-0238">DNA-binding</keyword>
<dbReference type="PRINTS" id="PR00598">
    <property type="entry name" value="HTHMARR"/>
</dbReference>
<dbReference type="Gene3D" id="1.10.10.10">
    <property type="entry name" value="Winged helix-like DNA-binding domain superfamily/Winged helix DNA-binding domain"/>
    <property type="match status" value="1"/>
</dbReference>
<evidence type="ECO:0000259" key="2">
    <source>
        <dbReference type="PROSITE" id="PS50995"/>
    </source>
</evidence>
<dbReference type="Proteomes" id="UP001519311">
    <property type="component" value="Unassembled WGS sequence"/>
</dbReference>
<dbReference type="InterPro" id="IPR000835">
    <property type="entry name" value="HTH_MarR-typ"/>
</dbReference>
<accession>A0ABS4VHP8</accession>
<evidence type="ECO:0000313" key="4">
    <source>
        <dbReference type="Proteomes" id="UP001519311"/>
    </source>
</evidence>
<feature type="region of interest" description="Disordered" evidence="1">
    <location>
        <begin position="1"/>
        <end position="21"/>
    </location>
</feature>
<dbReference type="GO" id="GO:0003677">
    <property type="term" value="F:DNA binding"/>
    <property type="evidence" value="ECO:0007669"/>
    <property type="project" value="UniProtKB-KW"/>
</dbReference>
<organism evidence="3 4">
    <name type="scientific">Streptomyces clavifer</name>
    <dbReference type="NCBI Taxonomy" id="68188"/>
    <lineage>
        <taxon>Bacteria</taxon>
        <taxon>Bacillati</taxon>
        <taxon>Actinomycetota</taxon>
        <taxon>Actinomycetes</taxon>
        <taxon>Kitasatosporales</taxon>
        <taxon>Streptomycetaceae</taxon>
        <taxon>Streptomyces</taxon>
    </lineage>
</organism>
<feature type="domain" description="HTH marR-type" evidence="2">
    <location>
        <begin position="1"/>
        <end position="62"/>
    </location>
</feature>
<reference evidence="3 4" key="1">
    <citation type="submission" date="2021-03" db="EMBL/GenBank/DDBJ databases">
        <title>Sequencing the genomes of 1000 actinobacteria strains.</title>
        <authorList>
            <person name="Klenk H.-P."/>
        </authorList>
    </citation>
    <scope>NUCLEOTIDE SEQUENCE [LARGE SCALE GENOMIC DNA]</scope>
    <source>
        <strain evidence="3 4">DSM 40843</strain>
    </source>
</reference>
<evidence type="ECO:0000256" key="1">
    <source>
        <dbReference type="SAM" id="MobiDB-lite"/>
    </source>
</evidence>
<keyword evidence="4" id="KW-1185">Reference proteome</keyword>
<protein>
    <submittedName>
        <fullName evidence="3">DNA-binding MarR family transcriptional regulator</fullName>
    </submittedName>
</protein>
<dbReference type="InterPro" id="IPR036390">
    <property type="entry name" value="WH_DNA-bd_sf"/>
</dbReference>
<feature type="compositionally biased region" description="Basic and acidic residues" evidence="1">
    <location>
        <begin position="1"/>
        <end position="11"/>
    </location>
</feature>
<dbReference type="SUPFAM" id="SSF46785">
    <property type="entry name" value="Winged helix' DNA-binding domain"/>
    <property type="match status" value="1"/>
</dbReference>
<gene>
    <name evidence="3" type="ORF">JOF59_005678</name>
</gene>